<dbReference type="PROSITE" id="PS52016">
    <property type="entry name" value="TONB_DEPENDENT_REC_3"/>
    <property type="match status" value="1"/>
</dbReference>
<dbReference type="Pfam" id="PF07715">
    <property type="entry name" value="Plug"/>
    <property type="match status" value="1"/>
</dbReference>
<evidence type="ECO:0000256" key="15">
    <source>
        <dbReference type="RuleBase" id="RU003357"/>
    </source>
</evidence>
<dbReference type="InterPro" id="IPR011662">
    <property type="entry name" value="Secretin/TonB_short_N"/>
</dbReference>
<dbReference type="SMART" id="SM00965">
    <property type="entry name" value="STN"/>
    <property type="match status" value="1"/>
</dbReference>
<evidence type="ECO:0000259" key="17">
    <source>
        <dbReference type="SMART" id="SM00965"/>
    </source>
</evidence>
<evidence type="ECO:0000256" key="8">
    <source>
        <dbReference type="ARBA" id="ARBA00023004"/>
    </source>
</evidence>
<evidence type="ECO:0000256" key="6">
    <source>
        <dbReference type="ARBA" id="ARBA00022692"/>
    </source>
</evidence>
<keyword evidence="19" id="KW-1185">Reference proteome</keyword>
<accession>A0ABU9YQS9</accession>
<organism evidence="18 19">
    <name type="scientific">Tistrella arctica</name>
    <dbReference type="NCBI Taxonomy" id="3133430"/>
    <lineage>
        <taxon>Bacteria</taxon>
        <taxon>Pseudomonadati</taxon>
        <taxon>Pseudomonadota</taxon>
        <taxon>Alphaproteobacteria</taxon>
        <taxon>Geminicoccales</taxon>
        <taxon>Geminicoccaceae</taxon>
        <taxon>Tistrella</taxon>
    </lineage>
</organism>
<comment type="subcellular location">
    <subcellularLocation>
        <location evidence="1 14">Cell outer membrane</location>
        <topology evidence="1 14">Multi-pass membrane protein</topology>
    </subcellularLocation>
</comment>
<evidence type="ECO:0000256" key="1">
    <source>
        <dbReference type="ARBA" id="ARBA00004571"/>
    </source>
</evidence>
<keyword evidence="9" id="KW-0406">Ion transport</keyword>
<feature type="signal peptide" evidence="16">
    <location>
        <begin position="1"/>
        <end position="42"/>
    </location>
</feature>
<evidence type="ECO:0000256" key="5">
    <source>
        <dbReference type="ARBA" id="ARBA00022496"/>
    </source>
</evidence>
<evidence type="ECO:0000256" key="10">
    <source>
        <dbReference type="ARBA" id="ARBA00023077"/>
    </source>
</evidence>
<feature type="chain" id="PRO_5046631592" evidence="16">
    <location>
        <begin position="43"/>
        <end position="809"/>
    </location>
</feature>
<keyword evidence="3 14" id="KW-0813">Transport</keyword>
<evidence type="ECO:0000256" key="11">
    <source>
        <dbReference type="ARBA" id="ARBA00023136"/>
    </source>
</evidence>
<evidence type="ECO:0000256" key="3">
    <source>
        <dbReference type="ARBA" id="ARBA00022448"/>
    </source>
</evidence>
<dbReference type="PANTHER" id="PTHR32552">
    <property type="entry name" value="FERRICHROME IRON RECEPTOR-RELATED"/>
    <property type="match status" value="1"/>
</dbReference>
<name>A0ABU9YQS9_9PROT</name>
<keyword evidence="11 14" id="KW-0472">Membrane</keyword>
<dbReference type="InterPro" id="IPR036942">
    <property type="entry name" value="Beta-barrel_TonB_sf"/>
</dbReference>
<dbReference type="Gene3D" id="3.55.50.30">
    <property type="match status" value="1"/>
</dbReference>
<evidence type="ECO:0000256" key="16">
    <source>
        <dbReference type="SAM" id="SignalP"/>
    </source>
</evidence>
<dbReference type="Pfam" id="PF07660">
    <property type="entry name" value="STN"/>
    <property type="match status" value="1"/>
</dbReference>
<evidence type="ECO:0000256" key="2">
    <source>
        <dbReference type="ARBA" id="ARBA00009810"/>
    </source>
</evidence>
<dbReference type="InterPro" id="IPR000531">
    <property type="entry name" value="Beta-barrel_TonB"/>
</dbReference>
<dbReference type="Gene3D" id="2.170.130.10">
    <property type="entry name" value="TonB-dependent receptor, plug domain"/>
    <property type="match status" value="1"/>
</dbReference>
<gene>
    <name evidence="18" type="ORF">WG926_22915</name>
</gene>
<keyword evidence="8" id="KW-0408">Iron</keyword>
<dbReference type="Pfam" id="PF00593">
    <property type="entry name" value="TonB_dep_Rec_b-barrel"/>
    <property type="match status" value="1"/>
</dbReference>
<keyword evidence="6 14" id="KW-0812">Transmembrane</keyword>
<keyword evidence="10 15" id="KW-0798">TonB box</keyword>
<keyword evidence="12 18" id="KW-0675">Receptor</keyword>
<keyword evidence="5" id="KW-0410">Iron transport</keyword>
<proteinExistence type="inferred from homology"/>
<dbReference type="InterPro" id="IPR039426">
    <property type="entry name" value="TonB-dep_rcpt-like"/>
</dbReference>
<dbReference type="PANTHER" id="PTHR32552:SF68">
    <property type="entry name" value="FERRICHROME OUTER MEMBRANE TRANSPORTER_PHAGE RECEPTOR"/>
    <property type="match status" value="1"/>
</dbReference>
<sequence>MTGRQQADARRRMAGCAMAVAAAIGSTAMATALSAWPAPAVAADATAAFDIPAQDLNQALLSFADQAGWQVFYDATRVEGRRSSPLQGRYPADQALAILLAGTGLGWRFTGPKAVALDTLPETGATERLDPLTVEGSRFRERADGPVIGYVATRSASGTRTDTPLIETPQSVTVVTADEMVTTKATTLSDALGYTASVVTMPSGFSRVADDVTIRGFNVANGNTGMLRDGMKLQSNVYDGGQEPYGLERLEVLRGAASVLYGQLGPGGVINAITKQPTRDPLHELSLDAGSNARRQIATDHGGALDDDGRWSYRLTALYRDSDTWVDHIQDDKLYIAPALRFDPDDDTRITLLASHQEIRSGFAAPLPAAGTLYAGPDGQFIPADTFLGEPDYDTFESTVDTIGYRIEHDLSPDLRLRHGLRYYRADVTWDYMQVGWSGSSFIRRASDREEHSTGLTADTSVEYTTSTGPLDHTLLGGVDIYRQLYDTDRYRGGFSLFDPNNPVYGTDPAVDFTTNRGSRTESDQLGIYLQDQVKIDDHWVVVLGGRYDWLRSDVTSASSGVTDASHENAFTGRAGLVYLFDNGLAPYASFSQSFSANAGTSSDGAPLSPTTGEQIEIGLRYQLPDGDTMLSAAVYELVQEDVVNYVGSDVVQTGRVRSRGFEAEARTRIGALAVIASYAYTDARITESAVAGETGQRRSGIPLHAFGLWGDYGLDGFGLRGVRVGGGARYVGAANLVNEDTGADVPSHTLYDAMVSFDLAELSPSLAGAELRFNARNLTDEDYVVCNAPDGCRYGDPRTMTGTISYRW</sequence>
<evidence type="ECO:0000313" key="19">
    <source>
        <dbReference type="Proteomes" id="UP001413721"/>
    </source>
</evidence>
<dbReference type="InterPro" id="IPR010105">
    <property type="entry name" value="TonB_sidphr_rcpt"/>
</dbReference>
<comment type="caution">
    <text evidence="18">The sequence shown here is derived from an EMBL/GenBank/DDBJ whole genome shotgun (WGS) entry which is preliminary data.</text>
</comment>
<dbReference type="RefSeq" id="WP_345938376.1">
    <property type="nucleotide sequence ID" value="NZ_JBBKTW010000010.1"/>
</dbReference>
<evidence type="ECO:0000256" key="12">
    <source>
        <dbReference type="ARBA" id="ARBA00023170"/>
    </source>
</evidence>
<dbReference type="Gene3D" id="2.40.170.20">
    <property type="entry name" value="TonB-dependent receptor, beta-barrel domain"/>
    <property type="match status" value="1"/>
</dbReference>
<dbReference type="NCBIfam" id="TIGR01783">
    <property type="entry name" value="TonB-siderophor"/>
    <property type="match status" value="1"/>
</dbReference>
<evidence type="ECO:0000256" key="9">
    <source>
        <dbReference type="ARBA" id="ARBA00023065"/>
    </source>
</evidence>
<keyword evidence="13 14" id="KW-0998">Cell outer membrane</keyword>
<comment type="similarity">
    <text evidence="2 14 15">Belongs to the TonB-dependent receptor family.</text>
</comment>
<keyword evidence="4 14" id="KW-1134">Transmembrane beta strand</keyword>
<protein>
    <submittedName>
        <fullName evidence="18">TonB-dependent siderophore receptor</fullName>
    </submittedName>
</protein>
<dbReference type="InterPro" id="IPR012910">
    <property type="entry name" value="Plug_dom"/>
</dbReference>
<evidence type="ECO:0000313" key="18">
    <source>
        <dbReference type="EMBL" id="MEN2991183.1"/>
    </source>
</evidence>
<evidence type="ECO:0000256" key="13">
    <source>
        <dbReference type="ARBA" id="ARBA00023237"/>
    </source>
</evidence>
<reference evidence="18 19" key="1">
    <citation type="submission" date="2024-03" db="EMBL/GenBank/DDBJ databases">
        <title>High-quality draft genome sequencing of Tistrella sp. BH-R2-4.</title>
        <authorList>
            <person name="Dong C."/>
        </authorList>
    </citation>
    <scope>NUCLEOTIDE SEQUENCE [LARGE SCALE GENOMIC DNA]</scope>
    <source>
        <strain evidence="18 19">BH-R2-4</strain>
    </source>
</reference>
<dbReference type="Proteomes" id="UP001413721">
    <property type="component" value="Unassembled WGS sequence"/>
</dbReference>
<evidence type="ECO:0000256" key="4">
    <source>
        <dbReference type="ARBA" id="ARBA00022452"/>
    </source>
</evidence>
<dbReference type="CDD" id="cd01347">
    <property type="entry name" value="ligand_gated_channel"/>
    <property type="match status" value="1"/>
</dbReference>
<dbReference type="InterPro" id="IPR037066">
    <property type="entry name" value="Plug_dom_sf"/>
</dbReference>
<keyword evidence="7 16" id="KW-0732">Signal</keyword>
<evidence type="ECO:0000256" key="7">
    <source>
        <dbReference type="ARBA" id="ARBA00022729"/>
    </source>
</evidence>
<dbReference type="SUPFAM" id="SSF56935">
    <property type="entry name" value="Porins"/>
    <property type="match status" value="1"/>
</dbReference>
<feature type="domain" description="Secretin/TonB short N-terminal" evidence="17">
    <location>
        <begin position="69"/>
        <end position="120"/>
    </location>
</feature>
<dbReference type="EMBL" id="JBBKTW010000010">
    <property type="protein sequence ID" value="MEN2991183.1"/>
    <property type="molecule type" value="Genomic_DNA"/>
</dbReference>
<evidence type="ECO:0000256" key="14">
    <source>
        <dbReference type="PROSITE-ProRule" id="PRU01360"/>
    </source>
</evidence>